<organism evidence="3 4">
    <name type="scientific">Natrarchaeobius chitinivorans</name>
    <dbReference type="NCBI Taxonomy" id="1679083"/>
    <lineage>
        <taxon>Archaea</taxon>
        <taxon>Methanobacteriati</taxon>
        <taxon>Methanobacteriota</taxon>
        <taxon>Stenosarchaea group</taxon>
        <taxon>Halobacteria</taxon>
        <taxon>Halobacteriales</taxon>
        <taxon>Natrialbaceae</taxon>
        <taxon>Natrarchaeobius</taxon>
    </lineage>
</organism>
<dbReference type="FunFam" id="3.90.850.10:FF:000002">
    <property type="entry name" value="2-hydroxyhepta-2,4-diene-1,7-dioate isomerase"/>
    <property type="match status" value="1"/>
</dbReference>
<feature type="domain" description="Fumarylacetoacetase-like C-terminal" evidence="2">
    <location>
        <begin position="44"/>
        <end position="244"/>
    </location>
</feature>
<dbReference type="Pfam" id="PF01557">
    <property type="entry name" value="FAA_hydrolase"/>
    <property type="match status" value="1"/>
</dbReference>
<dbReference type="OrthoDB" id="6242at2157"/>
<gene>
    <name evidence="3" type="ORF">EA472_03275</name>
</gene>
<evidence type="ECO:0000313" key="4">
    <source>
        <dbReference type="Proteomes" id="UP000281431"/>
    </source>
</evidence>
<dbReference type="GO" id="GO:0016853">
    <property type="term" value="F:isomerase activity"/>
    <property type="evidence" value="ECO:0007669"/>
    <property type="project" value="UniProtKB-ARBA"/>
</dbReference>
<protein>
    <submittedName>
        <fullName evidence="3">FAA hydrolase family protein</fullName>
    </submittedName>
</protein>
<dbReference type="EMBL" id="REFZ01000002">
    <property type="protein sequence ID" value="RQH02336.1"/>
    <property type="molecule type" value="Genomic_DNA"/>
</dbReference>
<evidence type="ECO:0000313" key="3">
    <source>
        <dbReference type="EMBL" id="RQH02336.1"/>
    </source>
</evidence>
<dbReference type="PANTHER" id="PTHR11820:SF7">
    <property type="entry name" value="ACYLPYRUVASE FAHD1, MITOCHONDRIAL"/>
    <property type="match status" value="1"/>
</dbReference>
<sequence>MRRVRFETDGEGRDGRFENDEIITDSETYATDEVTILPPCEPSKIIAAGKNYHDHIEEMKEKGVGSGELPERPFFFYKPPSSVIGHGDAIEYPDGAEVVHYEGEVGVVVGERCRNVPTDDALDVLAGYTALNDVSHRDWGRKEEQWVRHKGQDTFCPIGPSLQTDVEADVGFETHLNGEKRQDSRTSNTVFSIAELVSDISKYMTLEPGDVIATGTPSGVGQLSPGDTVEVTVEGVGTLRNDVR</sequence>
<dbReference type="Gene3D" id="3.90.850.10">
    <property type="entry name" value="Fumarylacetoacetase-like, C-terminal domain"/>
    <property type="match status" value="1"/>
</dbReference>
<dbReference type="InterPro" id="IPR036663">
    <property type="entry name" value="Fumarylacetoacetase_C_sf"/>
</dbReference>
<keyword evidence="4" id="KW-1185">Reference proteome</keyword>
<keyword evidence="3" id="KW-0378">Hydrolase</keyword>
<dbReference type="PANTHER" id="PTHR11820">
    <property type="entry name" value="ACYLPYRUVASE"/>
    <property type="match status" value="1"/>
</dbReference>
<dbReference type="GO" id="GO:0046872">
    <property type="term" value="F:metal ion binding"/>
    <property type="evidence" value="ECO:0007669"/>
    <property type="project" value="UniProtKB-KW"/>
</dbReference>
<evidence type="ECO:0000259" key="2">
    <source>
        <dbReference type="Pfam" id="PF01557"/>
    </source>
</evidence>
<reference evidence="3 4" key="1">
    <citation type="submission" date="2018-10" db="EMBL/GenBank/DDBJ databases">
        <title>Natrarchaeobius chitinivorans gen. nov., sp. nov., and Natrarchaeobius haloalkaliphilus sp. nov., alkaliphilic, chitin-utilizing haloarchaea from hypersaline alkaline lakes.</title>
        <authorList>
            <person name="Sorokin D.Y."/>
            <person name="Elcheninov A.G."/>
            <person name="Kostrikina N.A."/>
            <person name="Bale N.J."/>
            <person name="Sinninghe Damste J.S."/>
            <person name="Khijniak T.V."/>
            <person name="Kublanov I.V."/>
            <person name="Toshchakov S.V."/>
        </authorList>
    </citation>
    <scope>NUCLEOTIDE SEQUENCE [LARGE SCALE GENOMIC DNA]</scope>
    <source>
        <strain evidence="3 4">AArcht7</strain>
    </source>
</reference>
<dbReference type="SUPFAM" id="SSF56529">
    <property type="entry name" value="FAH"/>
    <property type="match status" value="1"/>
</dbReference>
<dbReference type="GO" id="GO:0019752">
    <property type="term" value="P:carboxylic acid metabolic process"/>
    <property type="evidence" value="ECO:0007669"/>
    <property type="project" value="UniProtKB-ARBA"/>
</dbReference>
<dbReference type="AlphaFoldDB" id="A0A3N6PS71"/>
<evidence type="ECO:0000256" key="1">
    <source>
        <dbReference type="ARBA" id="ARBA00022723"/>
    </source>
</evidence>
<keyword evidence="1" id="KW-0479">Metal-binding</keyword>
<dbReference type="InterPro" id="IPR011234">
    <property type="entry name" value="Fumarylacetoacetase-like_C"/>
</dbReference>
<accession>A0A3N6PS71</accession>
<dbReference type="GO" id="GO:0018773">
    <property type="term" value="F:acetylpyruvate hydrolase activity"/>
    <property type="evidence" value="ECO:0007669"/>
    <property type="project" value="TreeGrafter"/>
</dbReference>
<dbReference type="Proteomes" id="UP000281431">
    <property type="component" value="Unassembled WGS sequence"/>
</dbReference>
<comment type="caution">
    <text evidence="3">The sequence shown here is derived from an EMBL/GenBank/DDBJ whole genome shotgun (WGS) entry which is preliminary data.</text>
</comment>
<name>A0A3N6PS71_NATCH</name>
<proteinExistence type="predicted"/>